<evidence type="ECO:0000313" key="3">
    <source>
        <dbReference type="Proteomes" id="UP000026915"/>
    </source>
</evidence>
<keyword evidence="1" id="KW-0472">Membrane</keyword>
<keyword evidence="1" id="KW-1133">Transmembrane helix</keyword>
<proteinExistence type="predicted"/>
<protein>
    <submittedName>
        <fullName evidence="2">Uncharacterized protein</fullName>
    </submittedName>
</protein>
<accession>A0A061G181</accession>
<keyword evidence="1" id="KW-0812">Transmembrane</keyword>
<gene>
    <name evidence="2" type="ORF">TCM_015258</name>
</gene>
<reference evidence="2 3" key="1">
    <citation type="journal article" date="2013" name="Genome Biol.">
        <title>The genome sequence of the most widely cultivated cacao type and its use to identify candidate genes regulating pod color.</title>
        <authorList>
            <person name="Motamayor J.C."/>
            <person name="Mockaitis K."/>
            <person name="Schmutz J."/>
            <person name="Haiminen N."/>
            <person name="Iii D.L."/>
            <person name="Cornejo O."/>
            <person name="Findley S.D."/>
            <person name="Zheng P."/>
            <person name="Utro F."/>
            <person name="Royaert S."/>
            <person name="Saski C."/>
            <person name="Jenkins J."/>
            <person name="Podicheti R."/>
            <person name="Zhao M."/>
            <person name="Scheffler B.E."/>
            <person name="Stack J.C."/>
            <person name="Feltus F.A."/>
            <person name="Mustiga G.M."/>
            <person name="Amores F."/>
            <person name="Phillips W."/>
            <person name="Marelli J.P."/>
            <person name="May G.D."/>
            <person name="Shapiro H."/>
            <person name="Ma J."/>
            <person name="Bustamante C.D."/>
            <person name="Schnell R.J."/>
            <person name="Main D."/>
            <person name="Gilbert D."/>
            <person name="Parida L."/>
            <person name="Kuhn D.N."/>
        </authorList>
    </citation>
    <scope>NUCLEOTIDE SEQUENCE [LARGE SCALE GENOMIC DNA]</scope>
    <source>
        <strain evidence="3">cv. Matina 1-6</strain>
    </source>
</reference>
<sequence length="51" mass="6177">MNLDSWRQASRQVYSIFCLPVTLIDRISFFFLNEFVICLEKRLAWFVIFLS</sequence>
<dbReference type="InParanoid" id="A0A061G181"/>
<dbReference type="Proteomes" id="UP000026915">
    <property type="component" value="Chromosome 3"/>
</dbReference>
<dbReference type="AlphaFoldDB" id="A0A061G181"/>
<dbReference type="EMBL" id="CM001881">
    <property type="protein sequence ID" value="EOY23331.1"/>
    <property type="molecule type" value="Genomic_DNA"/>
</dbReference>
<name>A0A061G181_THECC</name>
<organism evidence="2 3">
    <name type="scientific">Theobroma cacao</name>
    <name type="common">Cacao</name>
    <name type="synonym">Cocoa</name>
    <dbReference type="NCBI Taxonomy" id="3641"/>
    <lineage>
        <taxon>Eukaryota</taxon>
        <taxon>Viridiplantae</taxon>
        <taxon>Streptophyta</taxon>
        <taxon>Embryophyta</taxon>
        <taxon>Tracheophyta</taxon>
        <taxon>Spermatophyta</taxon>
        <taxon>Magnoliopsida</taxon>
        <taxon>eudicotyledons</taxon>
        <taxon>Gunneridae</taxon>
        <taxon>Pentapetalae</taxon>
        <taxon>rosids</taxon>
        <taxon>malvids</taxon>
        <taxon>Malvales</taxon>
        <taxon>Malvaceae</taxon>
        <taxon>Byttnerioideae</taxon>
        <taxon>Theobroma</taxon>
    </lineage>
</organism>
<dbReference type="HOGENOM" id="CLU_3110291_0_0_1"/>
<dbReference type="Gramene" id="EOY23331">
    <property type="protein sequence ID" value="EOY23331"/>
    <property type="gene ID" value="TCM_015258"/>
</dbReference>
<evidence type="ECO:0000313" key="2">
    <source>
        <dbReference type="EMBL" id="EOY23331.1"/>
    </source>
</evidence>
<feature type="transmembrane region" description="Helical" evidence="1">
    <location>
        <begin position="12"/>
        <end position="32"/>
    </location>
</feature>
<evidence type="ECO:0000256" key="1">
    <source>
        <dbReference type="SAM" id="Phobius"/>
    </source>
</evidence>
<keyword evidence="3" id="KW-1185">Reference proteome</keyword>